<protein>
    <submittedName>
        <fullName evidence="2">Inner membrane protein</fullName>
    </submittedName>
</protein>
<dbReference type="HOGENOM" id="CLU_2341665_0_0_0"/>
<keyword evidence="3" id="KW-1185">Reference proteome</keyword>
<accession>Q5L6C5</accession>
<dbReference type="AlphaFoldDB" id="Q5L6C5"/>
<gene>
    <name evidence="2" type="ordered locus">CAB351</name>
</gene>
<feature type="transmembrane region" description="Helical" evidence="1">
    <location>
        <begin position="27"/>
        <end position="48"/>
    </location>
</feature>
<dbReference type="KEGG" id="cab:CAB351"/>
<reference evidence="2 3" key="1">
    <citation type="journal article" date="2005" name="Genome Res.">
        <title>The Chlamydophila abortus genome sequence reveals an array of variable proteins that contribute to interspecies variation.</title>
        <authorList>
            <person name="Thomson N.R."/>
            <person name="Yeats C."/>
            <person name="Bell K."/>
            <person name="Holden M.T.G."/>
            <person name="Bentley S.D."/>
            <person name="Livingstone M."/>
            <person name="Cerdeno-Tarraga A.M."/>
            <person name="Harris B."/>
            <person name="Doggett J."/>
            <person name="Ormond D."/>
            <person name="Mungal K."/>
            <person name="Clarke K."/>
            <person name="Feltwell T."/>
            <person name="Hance Z."/>
            <person name="Sanders M."/>
            <person name="Quail M.A."/>
            <person name="Price C."/>
            <person name="Parkhill J."/>
            <person name="Longbottom D."/>
        </authorList>
    </citation>
    <scope>NUCLEOTIDE SEQUENCE [LARGE SCALE GENOMIC DNA]</scope>
    <source>
        <strain evidence="3">DSM 27085 / S26/3</strain>
    </source>
</reference>
<name>Q5L6C5_CHLAB</name>
<evidence type="ECO:0000313" key="2">
    <source>
        <dbReference type="EMBL" id="CAH63801.1"/>
    </source>
</evidence>
<sequence length="104" mass="11580">MSSFMVNVSNPIEMANTQLQLSKQLKVLTIATVILILAVIGFACYGLFGTPCIAIQLMIWIMCTSMTIVALICSCVKYHLIRRYENTYLVAGSLLDKGIKTYDH</sequence>
<evidence type="ECO:0000256" key="1">
    <source>
        <dbReference type="SAM" id="Phobius"/>
    </source>
</evidence>
<organism evidence="2 3">
    <name type="scientific">Chlamydia abortus (strain DSM 27085 / S26/3)</name>
    <name type="common">Chlamydophila abortus</name>
    <dbReference type="NCBI Taxonomy" id="218497"/>
    <lineage>
        <taxon>Bacteria</taxon>
        <taxon>Pseudomonadati</taxon>
        <taxon>Chlamydiota</taxon>
        <taxon>Chlamydiia</taxon>
        <taxon>Chlamydiales</taxon>
        <taxon>Chlamydiaceae</taxon>
        <taxon>Chlamydia/Chlamydophila group</taxon>
        <taxon>Chlamydia</taxon>
    </lineage>
</organism>
<keyword evidence="1" id="KW-1133">Transmembrane helix</keyword>
<keyword evidence="1" id="KW-0472">Membrane</keyword>
<evidence type="ECO:0000313" key="3">
    <source>
        <dbReference type="Proteomes" id="UP000001012"/>
    </source>
</evidence>
<dbReference type="Proteomes" id="UP000001012">
    <property type="component" value="Chromosome"/>
</dbReference>
<dbReference type="RefSeq" id="WP_011097007.1">
    <property type="nucleotide sequence ID" value="NC_004552.2"/>
</dbReference>
<dbReference type="OrthoDB" id="18142at2"/>
<proteinExistence type="predicted"/>
<feature type="transmembrane region" description="Helical" evidence="1">
    <location>
        <begin position="54"/>
        <end position="76"/>
    </location>
</feature>
<keyword evidence="1" id="KW-0812">Transmembrane</keyword>
<dbReference type="EMBL" id="CR848038">
    <property type="protein sequence ID" value="CAH63801.1"/>
    <property type="molecule type" value="Genomic_DNA"/>
</dbReference>